<dbReference type="SMART" id="SM00360">
    <property type="entry name" value="RRM"/>
    <property type="match status" value="3"/>
</dbReference>
<keyword evidence="2 3" id="KW-0694">RNA-binding</keyword>
<feature type="domain" description="RRM" evidence="5">
    <location>
        <begin position="163"/>
        <end position="269"/>
    </location>
</feature>
<dbReference type="AlphaFoldDB" id="A0A498S286"/>
<evidence type="ECO:0000256" key="2">
    <source>
        <dbReference type="ARBA" id="ARBA00022884"/>
    </source>
</evidence>
<dbReference type="EMBL" id="UPTC01000224">
    <property type="protein sequence ID" value="VBB27404.1"/>
    <property type="molecule type" value="Genomic_DNA"/>
</dbReference>
<name>A0A498S286_ACAVI</name>
<dbReference type="OrthoDB" id="431068at2759"/>
<dbReference type="GO" id="GO:0003723">
    <property type="term" value="F:RNA binding"/>
    <property type="evidence" value="ECO:0007669"/>
    <property type="project" value="UniProtKB-UniRule"/>
</dbReference>
<keyword evidence="1" id="KW-0677">Repeat</keyword>
<dbReference type="InterPro" id="IPR000504">
    <property type="entry name" value="RRM_dom"/>
</dbReference>
<feature type="region of interest" description="Disordered" evidence="4">
    <location>
        <begin position="1"/>
        <end position="22"/>
    </location>
</feature>
<dbReference type="Gene3D" id="3.30.70.330">
    <property type="match status" value="3"/>
</dbReference>
<evidence type="ECO:0000259" key="5">
    <source>
        <dbReference type="PROSITE" id="PS50102"/>
    </source>
</evidence>
<dbReference type="InterPro" id="IPR050666">
    <property type="entry name" value="ESRP"/>
</dbReference>
<gene>
    <name evidence="6" type="ORF">NAV_LOCUS2234</name>
</gene>
<dbReference type="Pfam" id="PF00076">
    <property type="entry name" value="RRM_1"/>
    <property type="match status" value="1"/>
</dbReference>
<evidence type="ECO:0000256" key="3">
    <source>
        <dbReference type="PROSITE-ProRule" id="PRU00176"/>
    </source>
</evidence>
<dbReference type="STRING" id="6277.A0A498S286"/>
<dbReference type="PROSITE" id="PS50102">
    <property type="entry name" value="RRM"/>
    <property type="match status" value="1"/>
</dbReference>
<evidence type="ECO:0000313" key="7">
    <source>
        <dbReference type="Proteomes" id="UP000276991"/>
    </source>
</evidence>
<dbReference type="Proteomes" id="UP000276991">
    <property type="component" value="Unassembled WGS sequence"/>
</dbReference>
<dbReference type="CDD" id="cd12254">
    <property type="entry name" value="RRM_hnRNPH_ESRPs_RBM12_like"/>
    <property type="match status" value="1"/>
</dbReference>
<sequence>MEEAKTEQPEVATEEVVEAETKTEALAETEVGTETEETSLMTATNKEIDPKTSNYIRLRGLPFSAKEDDVRAFLEGRNLFKIKFGAGLEVRSVTFTLTSMGRASGECYVELVDKIAAAEAKRFDKQEMNNRYIEVFNVTESEVVWMTRHNVIRRGDQDAPYNFVVRLRGIPFSATNDDVKEFFSGINVINVISHILLSGSSSAIFNIKYFALMRIGLEVADVVIDKELGGRPSGEAFVRFASKQHAEMALERNRNNMGSRYVEVFRSSGDELEKSREGHIAPPTSLRSLAIERSFPAPRSEPIPLRFATAKLGGVRPYRREEYGGPLRNISMGRPRAGPYDVPYSRYSRFQEYGYEDDFDCDDPAKIYMRGLPYSANALDIEDFFKPLNCVEIQLGFNEDRRPSGDACVIFGTVAEARDAMSRNKQCIGNRYIELFTAADVPITQKYVIYRRIGGTGDYPAAVSGGGSRGPTALNRVNCSGYDEWADNDVGNGRYSNIQNKPISLNRVGYATSDPAEVGGAESWSDGDSGRSYTTGYSSSTAGYNASYATGGQQYYNDEYEGKQSSYGYQWGSAGGSVKTSCSSWIEMVILLIQCFMIGFAEAVFYTRGQIPSLQCTQHSFCSERDRARWLERRRSYQILVALKKEAFSQVQMPISTLSINRWHNYLCYEYQSAAFLMENASERWQIACLWNGNDINGTCAPAPSNNKPIVYIEPEKWRQMLYVG</sequence>
<dbReference type="SUPFAM" id="SSF54928">
    <property type="entry name" value="RNA-binding domain, RBD"/>
    <property type="match status" value="3"/>
</dbReference>
<evidence type="ECO:0000256" key="4">
    <source>
        <dbReference type="SAM" id="MobiDB-lite"/>
    </source>
</evidence>
<accession>A0A498S286</accession>
<protein>
    <recommendedName>
        <fullName evidence="5">RRM domain-containing protein</fullName>
    </recommendedName>
</protein>
<evidence type="ECO:0000256" key="1">
    <source>
        <dbReference type="ARBA" id="ARBA00022737"/>
    </source>
</evidence>
<dbReference type="PANTHER" id="PTHR13976">
    <property type="entry name" value="HETEROGENEOUS NUCLEAR RIBONUCLEOPROTEIN-RELATED"/>
    <property type="match status" value="1"/>
</dbReference>
<reference evidence="6 7" key="1">
    <citation type="submission" date="2018-08" db="EMBL/GenBank/DDBJ databases">
        <authorList>
            <person name="Laetsch R D."/>
            <person name="Stevens L."/>
            <person name="Kumar S."/>
            <person name="Blaxter L. M."/>
        </authorList>
    </citation>
    <scope>NUCLEOTIDE SEQUENCE [LARGE SCALE GENOMIC DNA]</scope>
</reference>
<keyword evidence="7" id="KW-1185">Reference proteome</keyword>
<dbReference type="InterPro" id="IPR012677">
    <property type="entry name" value="Nucleotide-bd_a/b_plait_sf"/>
</dbReference>
<organism evidence="6 7">
    <name type="scientific">Acanthocheilonema viteae</name>
    <name type="common">Filarial nematode worm</name>
    <name type="synonym">Dipetalonema viteae</name>
    <dbReference type="NCBI Taxonomy" id="6277"/>
    <lineage>
        <taxon>Eukaryota</taxon>
        <taxon>Metazoa</taxon>
        <taxon>Ecdysozoa</taxon>
        <taxon>Nematoda</taxon>
        <taxon>Chromadorea</taxon>
        <taxon>Rhabditida</taxon>
        <taxon>Spirurina</taxon>
        <taxon>Spiruromorpha</taxon>
        <taxon>Filarioidea</taxon>
        <taxon>Onchocercidae</taxon>
        <taxon>Acanthocheilonema</taxon>
    </lineage>
</organism>
<proteinExistence type="predicted"/>
<dbReference type="InterPro" id="IPR035979">
    <property type="entry name" value="RBD_domain_sf"/>
</dbReference>
<evidence type="ECO:0000313" key="6">
    <source>
        <dbReference type="EMBL" id="VBB27404.1"/>
    </source>
</evidence>